<accession>A0A1R3KLU4</accession>
<feature type="region of interest" description="Disordered" evidence="1">
    <location>
        <begin position="75"/>
        <end position="137"/>
    </location>
</feature>
<dbReference type="Proteomes" id="UP000187203">
    <property type="component" value="Unassembled WGS sequence"/>
</dbReference>
<comment type="caution">
    <text evidence="2">The sequence shown here is derived from an EMBL/GenBank/DDBJ whole genome shotgun (WGS) entry which is preliminary data.</text>
</comment>
<organism evidence="2 3">
    <name type="scientific">Corchorus olitorius</name>
    <dbReference type="NCBI Taxonomy" id="93759"/>
    <lineage>
        <taxon>Eukaryota</taxon>
        <taxon>Viridiplantae</taxon>
        <taxon>Streptophyta</taxon>
        <taxon>Embryophyta</taxon>
        <taxon>Tracheophyta</taxon>
        <taxon>Spermatophyta</taxon>
        <taxon>Magnoliopsida</taxon>
        <taxon>eudicotyledons</taxon>
        <taxon>Gunneridae</taxon>
        <taxon>Pentapetalae</taxon>
        <taxon>rosids</taxon>
        <taxon>malvids</taxon>
        <taxon>Malvales</taxon>
        <taxon>Malvaceae</taxon>
        <taxon>Grewioideae</taxon>
        <taxon>Apeibeae</taxon>
        <taxon>Corchorus</taxon>
    </lineage>
</organism>
<protein>
    <submittedName>
        <fullName evidence="2">Uncharacterized protein</fullName>
    </submittedName>
</protein>
<dbReference type="AlphaFoldDB" id="A0A1R3KLU4"/>
<gene>
    <name evidence="2" type="ORF">COLO4_06884</name>
</gene>
<keyword evidence="3" id="KW-1185">Reference proteome</keyword>
<proteinExistence type="predicted"/>
<evidence type="ECO:0000256" key="1">
    <source>
        <dbReference type="SAM" id="MobiDB-lite"/>
    </source>
</evidence>
<dbReference type="EMBL" id="AWUE01012976">
    <property type="protein sequence ID" value="OMP07978.1"/>
    <property type="molecule type" value="Genomic_DNA"/>
</dbReference>
<sequence length="137" mass="14628">MRASSPSLASFSSSVGIFMCESWVLEGGFLEVSRTSTRTEELASLPSKDEESYGVSGGRKSVDFLVVHGSALPRHAKKRPLPGAPNVFAESGVGGRPEREQRNTLGEAGRWSGVDSPTLKSVFGGGGERNSEWRGKE</sequence>
<reference evidence="3" key="1">
    <citation type="submission" date="2013-09" db="EMBL/GenBank/DDBJ databases">
        <title>Corchorus olitorius genome sequencing.</title>
        <authorList>
            <person name="Alam M."/>
            <person name="Haque M.S."/>
            <person name="Islam M.S."/>
            <person name="Emdad E.M."/>
            <person name="Islam M.M."/>
            <person name="Ahmed B."/>
            <person name="Halim A."/>
            <person name="Hossen Q.M.M."/>
            <person name="Hossain M.Z."/>
            <person name="Ahmed R."/>
            <person name="Khan M.M."/>
            <person name="Islam R."/>
            <person name="Rashid M.M."/>
            <person name="Khan S.A."/>
            <person name="Rahman M.S."/>
            <person name="Alam M."/>
            <person name="Yahiya A.S."/>
            <person name="Khan M.S."/>
            <person name="Azam M.S."/>
            <person name="Haque T."/>
            <person name="Lashkar M.Z.H."/>
            <person name="Akhand A.I."/>
            <person name="Morshed G."/>
            <person name="Roy S."/>
            <person name="Uddin K.S."/>
            <person name="Rabeya T."/>
            <person name="Hossain A.S."/>
            <person name="Chowdhury A."/>
            <person name="Snigdha A.R."/>
            <person name="Mortoza M.S."/>
            <person name="Matin S.A."/>
            <person name="Hoque S.M.E."/>
            <person name="Islam M.K."/>
            <person name="Roy D.K."/>
            <person name="Haider R."/>
            <person name="Moosa M.M."/>
            <person name="Elias S.M."/>
            <person name="Hasan A.M."/>
            <person name="Jahan S."/>
            <person name="Shafiuddin M."/>
            <person name="Mahmood N."/>
            <person name="Shommy N.S."/>
        </authorList>
    </citation>
    <scope>NUCLEOTIDE SEQUENCE [LARGE SCALE GENOMIC DNA]</scope>
    <source>
        <strain evidence="3">cv. O-4</strain>
    </source>
</reference>
<evidence type="ECO:0000313" key="3">
    <source>
        <dbReference type="Proteomes" id="UP000187203"/>
    </source>
</evidence>
<name>A0A1R3KLU4_9ROSI</name>
<evidence type="ECO:0000313" key="2">
    <source>
        <dbReference type="EMBL" id="OMP07978.1"/>
    </source>
</evidence>